<evidence type="ECO:0000313" key="3">
    <source>
        <dbReference type="EMBL" id="KAJ5167024.1"/>
    </source>
</evidence>
<organism evidence="3 4">
    <name type="scientific">Penicillium canariense</name>
    <dbReference type="NCBI Taxonomy" id="189055"/>
    <lineage>
        <taxon>Eukaryota</taxon>
        <taxon>Fungi</taxon>
        <taxon>Dikarya</taxon>
        <taxon>Ascomycota</taxon>
        <taxon>Pezizomycotina</taxon>
        <taxon>Eurotiomycetes</taxon>
        <taxon>Eurotiomycetidae</taxon>
        <taxon>Eurotiales</taxon>
        <taxon>Aspergillaceae</taxon>
        <taxon>Penicillium</taxon>
    </lineage>
</organism>
<comment type="caution">
    <text evidence="3">The sequence shown here is derived from an EMBL/GenBank/DDBJ whole genome shotgun (WGS) entry which is preliminary data.</text>
</comment>
<proteinExistence type="predicted"/>
<evidence type="ECO:0000256" key="2">
    <source>
        <dbReference type="SAM" id="Phobius"/>
    </source>
</evidence>
<dbReference type="OrthoDB" id="4362480at2759"/>
<accession>A0A9W9I308</accession>
<feature type="compositionally biased region" description="Polar residues" evidence="1">
    <location>
        <begin position="125"/>
        <end position="142"/>
    </location>
</feature>
<protein>
    <submittedName>
        <fullName evidence="3">Uncharacterized protein</fullName>
    </submittedName>
</protein>
<keyword evidence="2" id="KW-1133">Transmembrane helix</keyword>
<feature type="region of interest" description="Disordered" evidence="1">
    <location>
        <begin position="74"/>
        <end position="153"/>
    </location>
</feature>
<dbReference type="Proteomes" id="UP001149163">
    <property type="component" value="Unassembled WGS sequence"/>
</dbReference>
<dbReference type="RefSeq" id="XP_056543485.1">
    <property type="nucleotide sequence ID" value="XM_056687930.1"/>
</dbReference>
<dbReference type="AlphaFoldDB" id="A0A9W9I308"/>
<name>A0A9W9I308_9EURO</name>
<sequence length="178" mass="18964">MIQAGHGYTQHPCLYQLLSSLSPWTLSLGLGLGLAVTSLALFLVIQSIARRHSQAYRAATQHPQQPDPWSQITAMEKGKASPPSTVPPPASACDVLRPLSQSGAFPSSGAVAARAREQMQAGKASPSSPETSATQTRSTEASSEAGGPVQRHSELVQQMCEVDADGVRTWRRLIVEYS</sequence>
<dbReference type="GeneID" id="81427106"/>
<gene>
    <name evidence="3" type="ORF">N7482_005805</name>
</gene>
<feature type="transmembrane region" description="Helical" evidence="2">
    <location>
        <begin position="24"/>
        <end position="45"/>
    </location>
</feature>
<evidence type="ECO:0000313" key="4">
    <source>
        <dbReference type="Proteomes" id="UP001149163"/>
    </source>
</evidence>
<reference evidence="3" key="1">
    <citation type="submission" date="2022-11" db="EMBL/GenBank/DDBJ databases">
        <authorList>
            <person name="Petersen C."/>
        </authorList>
    </citation>
    <scope>NUCLEOTIDE SEQUENCE</scope>
    <source>
        <strain evidence="3">IBT 26290</strain>
    </source>
</reference>
<reference evidence="3" key="2">
    <citation type="journal article" date="2023" name="IMA Fungus">
        <title>Comparative genomic study of the Penicillium genus elucidates a diverse pangenome and 15 lateral gene transfer events.</title>
        <authorList>
            <person name="Petersen C."/>
            <person name="Sorensen T."/>
            <person name="Nielsen M.R."/>
            <person name="Sondergaard T.E."/>
            <person name="Sorensen J.L."/>
            <person name="Fitzpatrick D.A."/>
            <person name="Frisvad J.C."/>
            <person name="Nielsen K.L."/>
        </authorList>
    </citation>
    <scope>NUCLEOTIDE SEQUENCE</scope>
    <source>
        <strain evidence="3">IBT 26290</strain>
    </source>
</reference>
<keyword evidence="2" id="KW-0472">Membrane</keyword>
<dbReference type="EMBL" id="JAPQKN010000003">
    <property type="protein sequence ID" value="KAJ5167024.1"/>
    <property type="molecule type" value="Genomic_DNA"/>
</dbReference>
<evidence type="ECO:0000256" key="1">
    <source>
        <dbReference type="SAM" id="MobiDB-lite"/>
    </source>
</evidence>
<keyword evidence="2" id="KW-0812">Transmembrane</keyword>
<keyword evidence="4" id="KW-1185">Reference proteome</keyword>